<dbReference type="GO" id="GO:0015074">
    <property type="term" value="P:DNA integration"/>
    <property type="evidence" value="ECO:0007669"/>
    <property type="project" value="InterPro"/>
</dbReference>
<dbReference type="EMBL" id="CP059735">
    <property type="protein sequence ID" value="WDD99603.1"/>
    <property type="molecule type" value="Genomic_DNA"/>
</dbReference>
<evidence type="ECO:0000256" key="1">
    <source>
        <dbReference type="ARBA" id="ARBA00023172"/>
    </source>
</evidence>
<dbReference type="RefSeq" id="WP_044832202.1">
    <property type="nucleotide sequence ID" value="NZ_CP059735.1"/>
</dbReference>
<proteinExistence type="predicted"/>
<evidence type="ECO:0000313" key="4">
    <source>
        <dbReference type="Proteomes" id="UP000032568"/>
    </source>
</evidence>
<organism evidence="3 4">
    <name type="scientific">Thalassomonas actiniarum</name>
    <dbReference type="NCBI Taxonomy" id="485447"/>
    <lineage>
        <taxon>Bacteria</taxon>
        <taxon>Pseudomonadati</taxon>
        <taxon>Pseudomonadota</taxon>
        <taxon>Gammaproteobacteria</taxon>
        <taxon>Alteromonadales</taxon>
        <taxon>Colwelliaceae</taxon>
        <taxon>Thalassomonas</taxon>
    </lineage>
</organism>
<evidence type="ECO:0000313" key="3">
    <source>
        <dbReference type="EMBL" id="WDD99603.1"/>
    </source>
</evidence>
<evidence type="ECO:0000256" key="2">
    <source>
        <dbReference type="SAM" id="MobiDB-lite"/>
    </source>
</evidence>
<dbReference type="Gene3D" id="1.10.443.10">
    <property type="entry name" value="Intergrase catalytic core"/>
    <property type="match status" value="1"/>
</dbReference>
<keyword evidence="4" id="KW-1185">Reference proteome</keyword>
<reference evidence="3 4" key="2">
    <citation type="journal article" date="2022" name="Mar. Drugs">
        <title>Bioassay-Guided Fractionation Leads to the Detection of Cholic Acid Generated by the Rare Thalassomonas sp.</title>
        <authorList>
            <person name="Pheiffer F."/>
            <person name="Schneider Y.K."/>
            <person name="Hansen E.H."/>
            <person name="Andersen J.H."/>
            <person name="Isaksson J."/>
            <person name="Busche T."/>
            <person name="R C."/>
            <person name="Kalinowski J."/>
            <person name="Zyl L.V."/>
            <person name="Trindade M."/>
        </authorList>
    </citation>
    <scope>NUCLEOTIDE SEQUENCE [LARGE SCALE GENOMIC DNA]</scope>
    <source>
        <strain evidence="3 4">A5K-106</strain>
    </source>
</reference>
<dbReference type="GO" id="GO:0006310">
    <property type="term" value="P:DNA recombination"/>
    <property type="evidence" value="ECO:0007669"/>
    <property type="project" value="UniProtKB-KW"/>
</dbReference>
<protein>
    <submittedName>
        <fullName evidence="3">Integrase</fullName>
    </submittedName>
</protein>
<dbReference type="GO" id="GO:0003677">
    <property type="term" value="F:DNA binding"/>
    <property type="evidence" value="ECO:0007669"/>
    <property type="project" value="InterPro"/>
</dbReference>
<gene>
    <name evidence="3" type="ORF">SG35_002705</name>
</gene>
<dbReference type="SUPFAM" id="SSF56349">
    <property type="entry name" value="DNA breaking-rejoining enzymes"/>
    <property type="match status" value="1"/>
</dbReference>
<dbReference type="InterPro" id="IPR013762">
    <property type="entry name" value="Integrase-like_cat_sf"/>
</dbReference>
<keyword evidence="1" id="KW-0233">DNA recombination</keyword>
<dbReference type="InterPro" id="IPR011010">
    <property type="entry name" value="DNA_brk_join_enz"/>
</dbReference>
<sequence length="669" mass="76292">MADGRSNRKNKVIAFIDRLAQDRRENFKALIAKAKMLELEGFEEINWSDSTWTVKAGRLIKLTGKNTTSSSFNFNYSPSLGGGALYGEWADIGKALFTLRFHRKHQSAPNQRNFITALGYMAYSANQLNLELARLTPEVLDSACKAITRDYSEGVTYNLHKAVAEIAGHFDANGLCRIIFKYKYAKMKRPKNAGDVGHKRLDGPKTLETKSDKLIEPAVFKVIGELYQNVPKDHKYRFYVLLLTLLACLGRRFSEISLLPQQKIKTDIDGRKYIEYFPRKISQGDVFTPKRKLYMPNEVLPIVRDVIGELDELCATARDSASRTQKLKGADLSFLLKFDENQFFHKKDLKMIGLNPQLLDSTGWFRKNGYAFANENKPDKTGKVSSRKVYFTTKEGLINYCEKDYFEGLIEAIHIDQNKNEYFLKDLLVVRYQGISSGMYSQWIATQCTHSMMTTFLRYFPELAKTYASSSIEVDFTSHHFRHTLNTLLDEGGLSDLLQTEWFGRSNPKDTKAYQHTSREKRALILREDIKNGRAGGKLVEQVKAVPVTVQDAVLKARVQAVHDVGSGICVHNFAQTPCERHLQCSAECDDYVWAKDDKGRLNEQKRQLALTTLARDTAEERSTKRKPKKSSDWIAHNEKKINTLTAQLKDNGVVDFDPRQYLEELAGD</sequence>
<reference evidence="3 4" key="1">
    <citation type="journal article" date="2015" name="Genome Announc.">
        <title>Draft Genome Sequences of Marine Isolates of Thalassomonas viridans and Thalassomonas actiniarum.</title>
        <authorList>
            <person name="Olonade I."/>
            <person name="van Zyl L.J."/>
            <person name="Trindade M."/>
        </authorList>
    </citation>
    <scope>NUCLEOTIDE SEQUENCE [LARGE SCALE GENOMIC DNA]</scope>
    <source>
        <strain evidence="3 4">A5K-106</strain>
    </source>
</reference>
<dbReference type="AlphaFoldDB" id="A0AAE9YSQ2"/>
<dbReference type="KEGG" id="tact:SG35_002705"/>
<dbReference type="Proteomes" id="UP000032568">
    <property type="component" value="Chromosome"/>
</dbReference>
<accession>A0AAE9YSQ2</accession>
<name>A0AAE9YSQ2_9GAMM</name>
<feature type="region of interest" description="Disordered" evidence="2">
    <location>
        <begin position="617"/>
        <end position="637"/>
    </location>
</feature>